<keyword evidence="2" id="KW-1185">Reference proteome</keyword>
<dbReference type="OrthoDB" id="10613158at2759"/>
<name>A0A8X7Y156_POPTO</name>
<evidence type="ECO:0000313" key="2">
    <source>
        <dbReference type="Proteomes" id="UP000886885"/>
    </source>
</evidence>
<dbReference type="AlphaFoldDB" id="A0A8X7Y156"/>
<proteinExistence type="predicted"/>
<reference evidence="1" key="1">
    <citation type="journal article" date="2020" name="bioRxiv">
        <title>Hybrid origin of Populus tomentosa Carr. identified through genome sequencing and phylogenomic analysis.</title>
        <authorList>
            <person name="An X."/>
            <person name="Gao K."/>
            <person name="Chen Z."/>
            <person name="Li J."/>
            <person name="Yang X."/>
            <person name="Yang X."/>
            <person name="Zhou J."/>
            <person name="Guo T."/>
            <person name="Zhao T."/>
            <person name="Huang S."/>
            <person name="Miao D."/>
            <person name="Khan W.U."/>
            <person name="Rao P."/>
            <person name="Ye M."/>
            <person name="Lei B."/>
            <person name="Liao W."/>
            <person name="Wang J."/>
            <person name="Ji L."/>
            <person name="Li Y."/>
            <person name="Guo B."/>
            <person name="Mustafa N.S."/>
            <person name="Li S."/>
            <person name="Yun Q."/>
            <person name="Keller S.R."/>
            <person name="Mao J."/>
            <person name="Zhang R."/>
            <person name="Strauss S.H."/>
        </authorList>
    </citation>
    <scope>NUCLEOTIDE SEQUENCE</scope>
    <source>
        <strain evidence="1">GM15</strain>
        <tissue evidence="1">Leaf</tissue>
    </source>
</reference>
<sequence>MYSSYIYIAPWKLKKAVGEHGNSGFFWGLFLLLRSRPLLFFMECIEKPFIFFLPVWIMAKRDHGVQPIRTIYNLQNISLAYHSQGNKELVASLLDYQINLLLTIDLCCWAPCPGLKHEPLIFF</sequence>
<protein>
    <submittedName>
        <fullName evidence="1">Uncharacterized protein</fullName>
    </submittedName>
</protein>
<dbReference type="Proteomes" id="UP000886885">
    <property type="component" value="Chromosome 18A"/>
</dbReference>
<dbReference type="EMBL" id="JAAWWB010000035">
    <property type="protein sequence ID" value="KAG6740997.1"/>
    <property type="molecule type" value="Genomic_DNA"/>
</dbReference>
<comment type="caution">
    <text evidence="1">The sequence shown here is derived from an EMBL/GenBank/DDBJ whole genome shotgun (WGS) entry which is preliminary data.</text>
</comment>
<accession>A0A8X7Y156</accession>
<organism evidence="1 2">
    <name type="scientific">Populus tomentosa</name>
    <name type="common">Chinese white poplar</name>
    <dbReference type="NCBI Taxonomy" id="118781"/>
    <lineage>
        <taxon>Eukaryota</taxon>
        <taxon>Viridiplantae</taxon>
        <taxon>Streptophyta</taxon>
        <taxon>Embryophyta</taxon>
        <taxon>Tracheophyta</taxon>
        <taxon>Spermatophyta</taxon>
        <taxon>Magnoliopsida</taxon>
        <taxon>eudicotyledons</taxon>
        <taxon>Gunneridae</taxon>
        <taxon>Pentapetalae</taxon>
        <taxon>rosids</taxon>
        <taxon>fabids</taxon>
        <taxon>Malpighiales</taxon>
        <taxon>Salicaceae</taxon>
        <taxon>Saliceae</taxon>
        <taxon>Populus</taxon>
    </lineage>
</organism>
<gene>
    <name evidence="1" type="ORF">POTOM_056477</name>
</gene>
<evidence type="ECO:0000313" key="1">
    <source>
        <dbReference type="EMBL" id="KAG6740997.1"/>
    </source>
</evidence>